<dbReference type="RefSeq" id="WP_013552517.1">
    <property type="nucleotide sequence ID" value="NC_014934.1"/>
</dbReference>
<dbReference type="InterPro" id="IPR039426">
    <property type="entry name" value="TonB-dep_rcpt-like"/>
</dbReference>
<evidence type="ECO:0000256" key="1">
    <source>
        <dbReference type="PROSITE-ProRule" id="PRU01360"/>
    </source>
</evidence>
<keyword evidence="6" id="KW-1185">Reference proteome</keyword>
<comment type="similarity">
    <text evidence="1">Belongs to the TonB-dependent receptor family.</text>
</comment>
<dbReference type="GO" id="GO:0009279">
    <property type="term" value="C:cell outer membrane"/>
    <property type="evidence" value="ECO:0007669"/>
    <property type="project" value="UniProtKB-SubCell"/>
</dbReference>
<sequence>MKHVVLFLIFCPMLIFGTDKVPSKIKSVTVYLNSAEISRTSNFQLAAGTTELIFNGLSPKIDESSIQISGLKGASILSISYDINYLDKMISSEATTSLIASKKTITLEIALLKNLIIGLEEEEKVINSNRAINANQQSLDLEAVKQISTYYRKRITEIKNEIYITNVKINVLSEDLQSIEKQYIELNNVPDEPKGEIVIKLESPIATQLNLELKYKVSDAGWIPNYDLKSNKINDPIHLTYKAHVYQKTGENWENVLVTLSTGNPNSFSVKPELTTDYLNFGSRKSYDSQFKKHKYSFNPTVKKVIGIVTDASGQALPGCNVMIKGTNIGTQTDFDGHYILAIEAGQELVFSYLGFQTIEIPIYSSVMNARLQEDSSALEEIVVVGYGSQNKELGSALSGRVAGVSIRGVSSVTEASQPLYIIDGVPMDTFEEGDLDANEIQNIEVLKDASAASVYGARATNGVIRITTKKSNTEDNVTSTKFVIKSPYSIASDGDVTAIEINTFLLEAVYEFYAAPIVNENVFLTAKFKDWEKLNLLPGEANIYFNGGYAGKTTIDPYAVNKEMTVSLGVDAGIVVTRKQDKNFKSKSFTGSNRIVDRTYNLEVKNNKSETIKLVLMDRIPISENKEIKIEDIIVNTAAYDEEKGLLTWELEVAPKQESKHHFSFQVKYPKGRSISL</sequence>
<dbReference type="PANTHER" id="PTHR31005">
    <property type="entry name" value="DUF4139 DOMAIN-CONTAINING PROTEIN"/>
    <property type="match status" value="1"/>
</dbReference>
<dbReference type="InterPro" id="IPR037066">
    <property type="entry name" value="Plug_dom_sf"/>
</dbReference>
<dbReference type="KEGG" id="cao:Celal_3818"/>
<evidence type="ECO:0000259" key="3">
    <source>
        <dbReference type="Pfam" id="PF13598"/>
    </source>
</evidence>
<dbReference type="InterPro" id="IPR012910">
    <property type="entry name" value="Plug_dom"/>
</dbReference>
<dbReference type="Pfam" id="PF13598">
    <property type="entry name" value="DUF4139"/>
    <property type="match status" value="1"/>
</dbReference>
<keyword evidence="1" id="KW-1134">Transmembrane beta strand</keyword>
<evidence type="ECO:0000313" key="6">
    <source>
        <dbReference type="Proteomes" id="UP000008634"/>
    </source>
</evidence>
<dbReference type="Pfam" id="PF07715">
    <property type="entry name" value="Plug"/>
    <property type="match status" value="1"/>
</dbReference>
<dbReference type="InterPro" id="IPR037291">
    <property type="entry name" value="DUF4139"/>
</dbReference>
<keyword evidence="1" id="KW-0812">Transmembrane</keyword>
<keyword evidence="1" id="KW-0472">Membrane</keyword>
<dbReference type="InterPro" id="IPR008969">
    <property type="entry name" value="CarboxyPept-like_regulatory"/>
</dbReference>
<dbReference type="Pfam" id="PF13600">
    <property type="entry name" value="DUF4140"/>
    <property type="match status" value="1"/>
</dbReference>
<dbReference type="Pfam" id="PF13715">
    <property type="entry name" value="CarbopepD_reg_2"/>
    <property type="match status" value="1"/>
</dbReference>
<feature type="domain" description="DUF4139" evidence="3">
    <location>
        <begin position="211"/>
        <end position="672"/>
    </location>
</feature>
<dbReference type="PANTHER" id="PTHR31005:SF8">
    <property type="entry name" value="DUF4139 DOMAIN-CONTAINING PROTEIN"/>
    <property type="match status" value="1"/>
</dbReference>
<evidence type="ECO:0008006" key="7">
    <source>
        <dbReference type="Google" id="ProtNLM"/>
    </source>
</evidence>
<dbReference type="HOGENOM" id="CLU_010457_3_0_10"/>
<dbReference type="InterPro" id="IPR011935">
    <property type="entry name" value="CHP02231"/>
</dbReference>
<dbReference type="Gene3D" id="2.170.130.10">
    <property type="entry name" value="TonB-dependent receptor, plug domain"/>
    <property type="match status" value="1"/>
</dbReference>
<dbReference type="AlphaFoldDB" id="E6XBF4"/>
<name>E6XBF4_CELAD</name>
<feature type="domain" description="TonB-dependent receptor plug" evidence="2">
    <location>
        <begin position="399"/>
        <end position="464"/>
    </location>
</feature>
<keyword evidence="1" id="KW-0998">Cell outer membrane</keyword>
<dbReference type="PROSITE" id="PS52016">
    <property type="entry name" value="TONB_DEPENDENT_REC_3"/>
    <property type="match status" value="1"/>
</dbReference>
<dbReference type="InterPro" id="IPR025554">
    <property type="entry name" value="DUF4140"/>
</dbReference>
<organism evidence="5 6">
    <name type="scientific">Cellulophaga algicola (strain DSM 14237 / IC166 / ACAM 630)</name>
    <dbReference type="NCBI Taxonomy" id="688270"/>
    <lineage>
        <taxon>Bacteria</taxon>
        <taxon>Pseudomonadati</taxon>
        <taxon>Bacteroidota</taxon>
        <taxon>Flavobacteriia</taxon>
        <taxon>Flavobacteriales</taxon>
        <taxon>Flavobacteriaceae</taxon>
        <taxon>Cellulophaga</taxon>
    </lineage>
</organism>
<accession>E6XBF4</accession>
<reference evidence="5 6" key="1">
    <citation type="journal article" date="2010" name="Stand. Genomic Sci.">
        <title>Complete genome sequence of Cellulophaga algicola type strain (IC166).</title>
        <authorList>
            <person name="Abt B."/>
            <person name="Lu M."/>
            <person name="Misra M."/>
            <person name="Han C."/>
            <person name="Nolan M."/>
            <person name="Lucas S."/>
            <person name="Hammon N."/>
            <person name="Deshpande S."/>
            <person name="Cheng J.F."/>
            <person name="Tapia R."/>
            <person name="Goodwin L."/>
            <person name="Pitluck S."/>
            <person name="Liolios K."/>
            <person name="Pagani I."/>
            <person name="Ivanova N."/>
            <person name="Mavromatis K."/>
            <person name="Ovchinikova G."/>
            <person name="Pati A."/>
            <person name="Chen A."/>
            <person name="Palaniappan K."/>
            <person name="Land M."/>
            <person name="Hauser L."/>
            <person name="Chang Y.J."/>
            <person name="Jeffries C.D."/>
            <person name="Detter J.C."/>
            <person name="Brambilla E."/>
            <person name="Rohde M."/>
            <person name="Tindall B.J."/>
            <person name="Goker M."/>
            <person name="Woyke T."/>
            <person name="Bristow J."/>
            <person name="Eisen J.A."/>
            <person name="Markowitz V."/>
            <person name="Hugenholtz P."/>
            <person name="Kyrpides N.C."/>
            <person name="Klenk H.P."/>
            <person name="Lapidus A."/>
        </authorList>
    </citation>
    <scope>NUCLEOTIDE SEQUENCE [LARGE SCALE GENOMIC DNA]</scope>
    <source>
        <strain evidence="6">DSM 14237 / IC166 / ACAM 630</strain>
    </source>
</reference>
<gene>
    <name evidence="5" type="ordered locus">Celal_3818</name>
</gene>
<evidence type="ECO:0000259" key="2">
    <source>
        <dbReference type="Pfam" id="PF07715"/>
    </source>
</evidence>
<dbReference type="InterPro" id="IPR023997">
    <property type="entry name" value="TonB-dep_OMP_SusC/RagA_CS"/>
</dbReference>
<dbReference type="Proteomes" id="UP000008634">
    <property type="component" value="Chromosome"/>
</dbReference>
<comment type="subcellular location">
    <subcellularLocation>
        <location evidence="1">Cell outer membrane</location>
        <topology evidence="1">Multi-pass membrane protein</topology>
    </subcellularLocation>
</comment>
<proteinExistence type="inferred from homology"/>
<dbReference type="SUPFAM" id="SSF56935">
    <property type="entry name" value="Porins"/>
    <property type="match status" value="1"/>
</dbReference>
<dbReference type="Gene3D" id="2.60.40.1120">
    <property type="entry name" value="Carboxypeptidase-like, regulatory domain"/>
    <property type="match status" value="1"/>
</dbReference>
<feature type="domain" description="DUF4140" evidence="4">
    <location>
        <begin position="28"/>
        <end position="125"/>
    </location>
</feature>
<dbReference type="eggNOG" id="COG1629">
    <property type="taxonomic scope" value="Bacteria"/>
</dbReference>
<evidence type="ECO:0000259" key="4">
    <source>
        <dbReference type="Pfam" id="PF13600"/>
    </source>
</evidence>
<keyword evidence="1" id="KW-0813">Transport</keyword>
<dbReference type="OrthoDB" id="634585at2"/>
<dbReference type="NCBIfam" id="TIGR02231">
    <property type="entry name" value="mucoidy inhibitor MuiA family protein"/>
    <property type="match status" value="2"/>
</dbReference>
<evidence type="ECO:0000313" key="5">
    <source>
        <dbReference type="EMBL" id="ADV51067.1"/>
    </source>
</evidence>
<dbReference type="NCBIfam" id="TIGR04057">
    <property type="entry name" value="SusC_RagA_signa"/>
    <property type="match status" value="1"/>
</dbReference>
<dbReference type="EMBL" id="CP002453">
    <property type="protein sequence ID" value="ADV51067.1"/>
    <property type="molecule type" value="Genomic_DNA"/>
</dbReference>
<dbReference type="SUPFAM" id="SSF49464">
    <property type="entry name" value="Carboxypeptidase regulatory domain-like"/>
    <property type="match status" value="1"/>
</dbReference>
<dbReference type="STRING" id="688270.Celal_3818"/>
<protein>
    <recommendedName>
        <fullName evidence="7">TonB-dependent receptor plug</fullName>
    </recommendedName>
</protein>